<keyword evidence="1" id="KW-1133">Transmembrane helix</keyword>
<proteinExistence type="predicted"/>
<comment type="caution">
    <text evidence="2">The sequence shown here is derived from an EMBL/GenBank/DDBJ whole genome shotgun (WGS) entry which is preliminary data.</text>
</comment>
<feature type="transmembrane region" description="Helical" evidence="1">
    <location>
        <begin position="106"/>
        <end position="127"/>
    </location>
</feature>
<name>A0ABP9NB28_9PSEU</name>
<protein>
    <recommendedName>
        <fullName evidence="4">ATP synthase protein I</fullName>
    </recommendedName>
</protein>
<dbReference type="Proteomes" id="UP001500804">
    <property type="component" value="Unassembled WGS sequence"/>
</dbReference>
<evidence type="ECO:0000313" key="3">
    <source>
        <dbReference type="Proteomes" id="UP001500804"/>
    </source>
</evidence>
<keyword evidence="1" id="KW-0472">Membrane</keyword>
<dbReference type="EMBL" id="BAABJO010000002">
    <property type="protein sequence ID" value="GAA5111478.1"/>
    <property type="molecule type" value="Genomic_DNA"/>
</dbReference>
<evidence type="ECO:0000256" key="1">
    <source>
        <dbReference type="SAM" id="Phobius"/>
    </source>
</evidence>
<sequence>MVLNSSAYTPPVTRATFRRAAIAAAVAAVLVVAVLVPMSLAPFALFGLVGMALGLANLAVAVRSVTRFAGSQPSKVRFSGSVLGRLAVITVIAFGCALLFRPAGIAVFGGLALFQLIAVASSMVPLIKEIRNR</sequence>
<gene>
    <name evidence="2" type="ORF">GCM10023320_04370</name>
</gene>
<accession>A0ABP9NB28</accession>
<feature type="transmembrane region" description="Helical" evidence="1">
    <location>
        <begin position="20"/>
        <end position="37"/>
    </location>
</feature>
<dbReference type="RefSeq" id="WP_345602857.1">
    <property type="nucleotide sequence ID" value="NZ_BAABJO010000002.1"/>
</dbReference>
<organism evidence="2 3">
    <name type="scientific">Pseudonocardia adelaidensis</name>
    <dbReference type="NCBI Taxonomy" id="648754"/>
    <lineage>
        <taxon>Bacteria</taxon>
        <taxon>Bacillati</taxon>
        <taxon>Actinomycetota</taxon>
        <taxon>Actinomycetes</taxon>
        <taxon>Pseudonocardiales</taxon>
        <taxon>Pseudonocardiaceae</taxon>
        <taxon>Pseudonocardia</taxon>
    </lineage>
</organism>
<feature type="transmembrane region" description="Helical" evidence="1">
    <location>
        <begin position="82"/>
        <end position="100"/>
    </location>
</feature>
<reference evidence="3" key="1">
    <citation type="journal article" date="2019" name="Int. J. Syst. Evol. Microbiol.">
        <title>The Global Catalogue of Microorganisms (GCM) 10K type strain sequencing project: providing services to taxonomists for standard genome sequencing and annotation.</title>
        <authorList>
            <consortium name="The Broad Institute Genomics Platform"/>
            <consortium name="The Broad Institute Genome Sequencing Center for Infectious Disease"/>
            <person name="Wu L."/>
            <person name="Ma J."/>
        </authorList>
    </citation>
    <scope>NUCLEOTIDE SEQUENCE [LARGE SCALE GENOMIC DNA]</scope>
    <source>
        <strain evidence="3">JCM 18302</strain>
    </source>
</reference>
<feature type="transmembrane region" description="Helical" evidence="1">
    <location>
        <begin position="43"/>
        <end position="62"/>
    </location>
</feature>
<keyword evidence="3" id="KW-1185">Reference proteome</keyword>
<keyword evidence="1" id="KW-0812">Transmembrane</keyword>
<evidence type="ECO:0008006" key="4">
    <source>
        <dbReference type="Google" id="ProtNLM"/>
    </source>
</evidence>
<evidence type="ECO:0000313" key="2">
    <source>
        <dbReference type="EMBL" id="GAA5111478.1"/>
    </source>
</evidence>